<dbReference type="Gene3D" id="1.20.140.10">
    <property type="entry name" value="Butyryl-CoA Dehydrogenase, subunit A, domain 3"/>
    <property type="match status" value="1"/>
</dbReference>
<evidence type="ECO:0000256" key="4">
    <source>
        <dbReference type="ARBA" id="ARBA00022827"/>
    </source>
</evidence>
<dbReference type="Pfam" id="PF00441">
    <property type="entry name" value="Acyl-CoA_dh_1"/>
    <property type="match status" value="1"/>
</dbReference>
<evidence type="ECO:0000259" key="8">
    <source>
        <dbReference type="Pfam" id="PF02771"/>
    </source>
</evidence>
<dbReference type="InterPro" id="IPR036250">
    <property type="entry name" value="AcylCo_DH-like_C"/>
</dbReference>
<proteinExistence type="inferred from homology"/>
<sequence>MFNAVMKFDLGEDVLALQDMVHRWAQERVKPMAAEVDRSNAFPNELWREMGELGLLGITVSEEYGGAGMGYLAHVVAVEEIARASASISLSYGAHSNLCVNQIKLNGTDAQRAKYLPGLVSGEHVGALAMSEAGAGSDVVSMKLRAEKRNDHYRLNGNKYWITNGPDADTLVVYAKTDPEAGSKGITAFLVEKTMKGFSTSPHFDKLGMRGSNTAELIFEDVEVPFENVLGEEGKGVQVLMSGLDYERVVLAAIGPGIIAGCMDEVMPYLEERKQFGTSIGNFQLMQGKIADMYAAMNSARAYVYECAKACDRGEVTRQDAAACCLYASEVAMTQAHQAVQAMGGAGFLADSPVARLFRDAKLMEIGAGTSEIRRMLIGRELMGAME</sequence>
<dbReference type="InterPro" id="IPR006091">
    <property type="entry name" value="Acyl-CoA_Oxase/DH_mid-dom"/>
</dbReference>
<comment type="similarity">
    <text evidence="2 5">Belongs to the acyl-CoA dehydrogenase family.</text>
</comment>
<dbReference type="InterPro" id="IPR013786">
    <property type="entry name" value="AcylCoA_DH/ox_N"/>
</dbReference>
<evidence type="ECO:0000256" key="3">
    <source>
        <dbReference type="ARBA" id="ARBA00022630"/>
    </source>
</evidence>
<feature type="domain" description="Acyl-CoA oxidase/dehydrogenase middle" evidence="7">
    <location>
        <begin position="127"/>
        <end position="222"/>
    </location>
</feature>
<dbReference type="InterPro" id="IPR037069">
    <property type="entry name" value="AcylCoA_DH/ox_N_sf"/>
</dbReference>
<dbReference type="PANTHER" id="PTHR43884:SF12">
    <property type="entry name" value="ISOVALERYL-COA DEHYDROGENASE, MITOCHONDRIAL-RELATED"/>
    <property type="match status" value="1"/>
</dbReference>
<evidence type="ECO:0000313" key="9">
    <source>
        <dbReference type="EMBL" id="WYK17678.1"/>
    </source>
</evidence>
<dbReference type="InterPro" id="IPR006089">
    <property type="entry name" value="Acyl-CoA_DH_CS"/>
</dbReference>
<dbReference type="InterPro" id="IPR046373">
    <property type="entry name" value="Acyl-CoA_Oxase/DH_mid-dom_sf"/>
</dbReference>
<dbReference type="EMBL" id="CP146606">
    <property type="protein sequence ID" value="WYK17678.1"/>
    <property type="molecule type" value="Genomic_DNA"/>
</dbReference>
<protein>
    <submittedName>
        <fullName evidence="9">Acyl-CoA dehydrogenase family protein</fullName>
    </submittedName>
</protein>
<dbReference type="SUPFAM" id="SSF47203">
    <property type="entry name" value="Acyl-CoA dehydrogenase C-terminal domain-like"/>
    <property type="match status" value="1"/>
</dbReference>
<dbReference type="Pfam" id="PF02771">
    <property type="entry name" value="Acyl-CoA_dh_N"/>
    <property type="match status" value="1"/>
</dbReference>
<evidence type="ECO:0000256" key="2">
    <source>
        <dbReference type="ARBA" id="ARBA00009347"/>
    </source>
</evidence>
<reference evidence="9 10" key="1">
    <citation type="submission" date="2024-02" db="EMBL/GenBank/DDBJ databases">
        <title>Roseovarius strain W115 nov., isolated from a marine algae.</title>
        <authorList>
            <person name="Lee M.W."/>
            <person name="Lee J.K."/>
            <person name="Kim J.M."/>
            <person name="Choi D.G."/>
            <person name="Baek J.H."/>
            <person name="Bayburt H."/>
            <person name="Jung J.J."/>
            <person name="Han D.M."/>
            <person name="Jeon C.O."/>
        </authorList>
    </citation>
    <scope>NUCLEOTIDE SEQUENCE [LARGE SCALE GENOMIC DNA]</scope>
    <source>
        <strain evidence="9 10">W115</strain>
    </source>
</reference>
<dbReference type="PROSITE" id="PS00073">
    <property type="entry name" value="ACYL_COA_DH_2"/>
    <property type="match status" value="1"/>
</dbReference>
<evidence type="ECO:0000259" key="6">
    <source>
        <dbReference type="Pfam" id="PF00441"/>
    </source>
</evidence>
<dbReference type="PROSITE" id="PS00072">
    <property type="entry name" value="ACYL_COA_DH_1"/>
    <property type="match status" value="1"/>
</dbReference>
<evidence type="ECO:0000313" key="10">
    <source>
        <dbReference type="Proteomes" id="UP001281305"/>
    </source>
</evidence>
<dbReference type="PANTHER" id="PTHR43884">
    <property type="entry name" value="ACYL-COA DEHYDROGENASE"/>
    <property type="match status" value="1"/>
</dbReference>
<evidence type="ECO:0000259" key="7">
    <source>
        <dbReference type="Pfam" id="PF02770"/>
    </source>
</evidence>
<accession>A0ABZ2THU1</accession>
<feature type="domain" description="Acyl-CoA dehydrogenase/oxidase N-terminal" evidence="8">
    <location>
        <begin position="12"/>
        <end position="123"/>
    </location>
</feature>
<keyword evidence="3 5" id="KW-0285">Flavoprotein</keyword>
<dbReference type="Gene3D" id="1.10.540.10">
    <property type="entry name" value="Acyl-CoA dehydrogenase/oxidase, N-terminal domain"/>
    <property type="match status" value="1"/>
</dbReference>
<dbReference type="RefSeq" id="WP_317057750.1">
    <property type="nucleotide sequence ID" value="NZ_CP146606.1"/>
</dbReference>
<name>A0ABZ2THU1_9RHOB</name>
<feature type="domain" description="Acyl-CoA dehydrogenase/oxidase C-terminal" evidence="6">
    <location>
        <begin position="234"/>
        <end position="382"/>
    </location>
</feature>
<keyword evidence="10" id="KW-1185">Reference proteome</keyword>
<dbReference type="InterPro" id="IPR009075">
    <property type="entry name" value="AcylCo_DH/oxidase_C"/>
</dbReference>
<comment type="cofactor">
    <cofactor evidence="1 5">
        <name>FAD</name>
        <dbReference type="ChEBI" id="CHEBI:57692"/>
    </cofactor>
</comment>
<organism evidence="9 10">
    <name type="scientific">Roseovarius rhodophyticola</name>
    <dbReference type="NCBI Taxonomy" id="3080827"/>
    <lineage>
        <taxon>Bacteria</taxon>
        <taxon>Pseudomonadati</taxon>
        <taxon>Pseudomonadota</taxon>
        <taxon>Alphaproteobacteria</taxon>
        <taxon>Rhodobacterales</taxon>
        <taxon>Roseobacteraceae</taxon>
        <taxon>Roseovarius</taxon>
    </lineage>
</organism>
<dbReference type="InterPro" id="IPR009100">
    <property type="entry name" value="AcylCoA_DH/oxidase_NM_dom_sf"/>
</dbReference>
<dbReference type="Proteomes" id="UP001281305">
    <property type="component" value="Chromosome"/>
</dbReference>
<gene>
    <name evidence="9" type="ORF">RZS32_014920</name>
</gene>
<dbReference type="Gene3D" id="2.40.110.10">
    <property type="entry name" value="Butyryl-CoA Dehydrogenase, subunit A, domain 2"/>
    <property type="match status" value="1"/>
</dbReference>
<evidence type="ECO:0000256" key="1">
    <source>
        <dbReference type="ARBA" id="ARBA00001974"/>
    </source>
</evidence>
<evidence type="ECO:0000256" key="5">
    <source>
        <dbReference type="RuleBase" id="RU362125"/>
    </source>
</evidence>
<dbReference type="Pfam" id="PF02770">
    <property type="entry name" value="Acyl-CoA_dh_M"/>
    <property type="match status" value="1"/>
</dbReference>
<keyword evidence="5" id="KW-0560">Oxidoreductase</keyword>
<dbReference type="SUPFAM" id="SSF56645">
    <property type="entry name" value="Acyl-CoA dehydrogenase NM domain-like"/>
    <property type="match status" value="1"/>
</dbReference>
<dbReference type="PIRSF" id="PIRSF016578">
    <property type="entry name" value="HsaA"/>
    <property type="match status" value="1"/>
</dbReference>
<keyword evidence="4 5" id="KW-0274">FAD</keyword>